<sequence length="591" mass="67198">MAKKSNAPAVDLDAKMEDEQVHNVQRLTQEEEKLLCECWVAVSENNQIRADQTDESFWGHAKWDAPDALDSDDHTEIFGPGARPRPTGKPRPAKKTKSETKESSEGSPSGSISESLSEDLTHTMQANSSAFEAKKEKELAYIECKELEFLMIDADARLKEDLESSTWRRRHGFKATSSLSSTTIGDADPIRTLRDYSKPSYEGYMNNIELLEGNNARSGRYWMRGEIVTITDSIKEPDELDVRMPLKEAEKENEAENRTENRTKNEPTKSAEKKLTQAEEEEAVEAPSSQPVGCYLKHKINEKLIEGLVKNHRFNDSLSTARVGKMKHKTYNLLPRGPVYEAILKKKITKKEDIKGNFEIPSEDVLVDIAGYVYPVDFVILDIKEDEKRPFILGTPFLTIAKAMIKFDKGTITLRSGKSKMSFHRITESLRKIKRMIKNDIKPISPTMTVNRLVLEWEERIKLHQEKEMETMVIFDEKKLGVGKWGNPLCPSSVRSRVRVWLRPGFAIKPVATSDATWIHSGDDAWQPELTSDTWRPDTWKPDTSPVACHVGLTFCHVAAFDSSSLQVAANDWWQLSERMIRGFQKYSMIG</sequence>
<organism evidence="2">
    <name type="scientific">Tanacetum cinerariifolium</name>
    <name type="common">Dalmatian daisy</name>
    <name type="synonym">Chrysanthemum cinerariifolium</name>
    <dbReference type="NCBI Taxonomy" id="118510"/>
    <lineage>
        <taxon>Eukaryota</taxon>
        <taxon>Viridiplantae</taxon>
        <taxon>Streptophyta</taxon>
        <taxon>Embryophyta</taxon>
        <taxon>Tracheophyta</taxon>
        <taxon>Spermatophyta</taxon>
        <taxon>Magnoliopsida</taxon>
        <taxon>eudicotyledons</taxon>
        <taxon>Gunneridae</taxon>
        <taxon>Pentapetalae</taxon>
        <taxon>asterids</taxon>
        <taxon>campanulids</taxon>
        <taxon>Asterales</taxon>
        <taxon>Asteraceae</taxon>
        <taxon>Asteroideae</taxon>
        <taxon>Anthemideae</taxon>
        <taxon>Anthemidinae</taxon>
        <taxon>Tanacetum</taxon>
    </lineage>
</organism>
<feature type="region of interest" description="Disordered" evidence="1">
    <location>
        <begin position="63"/>
        <end position="116"/>
    </location>
</feature>
<protein>
    <recommendedName>
        <fullName evidence="3">Reverse transcriptase domain-containing protein</fullName>
    </recommendedName>
</protein>
<evidence type="ECO:0000313" key="2">
    <source>
        <dbReference type="EMBL" id="GEU32377.1"/>
    </source>
</evidence>
<dbReference type="EMBL" id="BKCJ010000347">
    <property type="protein sequence ID" value="GEU32377.1"/>
    <property type="molecule type" value="Genomic_DNA"/>
</dbReference>
<evidence type="ECO:0008006" key="3">
    <source>
        <dbReference type="Google" id="ProtNLM"/>
    </source>
</evidence>
<evidence type="ECO:0000256" key="1">
    <source>
        <dbReference type="SAM" id="MobiDB-lite"/>
    </source>
</evidence>
<name>A0A6L2J745_TANCI</name>
<dbReference type="InterPro" id="IPR021109">
    <property type="entry name" value="Peptidase_aspartic_dom_sf"/>
</dbReference>
<feature type="region of interest" description="Disordered" evidence="1">
    <location>
        <begin position="245"/>
        <end position="288"/>
    </location>
</feature>
<accession>A0A6L2J745</accession>
<feature type="compositionally biased region" description="Basic residues" evidence="1">
    <location>
        <begin position="86"/>
        <end position="95"/>
    </location>
</feature>
<feature type="compositionally biased region" description="Basic and acidic residues" evidence="1">
    <location>
        <begin position="245"/>
        <end position="277"/>
    </location>
</feature>
<dbReference type="PANTHER" id="PTHR33067">
    <property type="entry name" value="RNA-DIRECTED DNA POLYMERASE-RELATED"/>
    <property type="match status" value="1"/>
</dbReference>
<dbReference type="PANTHER" id="PTHR33067:SF9">
    <property type="entry name" value="RNA-DIRECTED DNA POLYMERASE"/>
    <property type="match status" value="1"/>
</dbReference>
<proteinExistence type="predicted"/>
<dbReference type="Gene3D" id="2.40.70.10">
    <property type="entry name" value="Acid Proteases"/>
    <property type="match status" value="1"/>
</dbReference>
<gene>
    <name evidence="2" type="ORF">Tci_004355</name>
</gene>
<feature type="compositionally biased region" description="Low complexity" evidence="1">
    <location>
        <begin position="105"/>
        <end position="115"/>
    </location>
</feature>
<comment type="caution">
    <text evidence="2">The sequence shown here is derived from an EMBL/GenBank/DDBJ whole genome shotgun (WGS) entry which is preliminary data.</text>
</comment>
<dbReference type="AlphaFoldDB" id="A0A6L2J745"/>
<feature type="compositionally biased region" description="Basic and acidic residues" evidence="1">
    <location>
        <begin position="63"/>
        <end position="76"/>
    </location>
</feature>
<reference evidence="2" key="1">
    <citation type="journal article" date="2019" name="Sci. Rep.">
        <title>Draft genome of Tanacetum cinerariifolium, the natural source of mosquito coil.</title>
        <authorList>
            <person name="Yamashiro T."/>
            <person name="Shiraishi A."/>
            <person name="Satake H."/>
            <person name="Nakayama K."/>
        </authorList>
    </citation>
    <scope>NUCLEOTIDE SEQUENCE</scope>
</reference>